<feature type="transmembrane region" description="Helical" evidence="1">
    <location>
        <begin position="106"/>
        <end position="126"/>
    </location>
</feature>
<evidence type="ECO:0000256" key="1">
    <source>
        <dbReference type="SAM" id="Phobius"/>
    </source>
</evidence>
<protein>
    <submittedName>
        <fullName evidence="2">Uncharacterized protein</fullName>
    </submittedName>
</protein>
<organism evidence="2 3">
    <name type="scientific">Flavobacterium columnare</name>
    <dbReference type="NCBI Taxonomy" id="996"/>
    <lineage>
        <taxon>Bacteria</taxon>
        <taxon>Pseudomonadati</taxon>
        <taxon>Bacteroidota</taxon>
        <taxon>Flavobacteriia</taxon>
        <taxon>Flavobacteriales</taxon>
        <taxon>Flavobacteriaceae</taxon>
        <taxon>Flavobacterium</taxon>
    </lineage>
</organism>
<feature type="transmembrane region" description="Helical" evidence="1">
    <location>
        <begin position="21"/>
        <end position="46"/>
    </location>
</feature>
<proteinExistence type="predicted"/>
<sequence>MKNIFDYTFYRISKFYFKRDGTDAITSLLTLTIIMFLYLLNAYFLIRELLNFDNKPRTTGLVDKIGIVFIMLLIYLYNRKKYKGKYFILRDIWINEEKNKKQINGFFVVLFILSPLIFLVFIAIIFDKANF</sequence>
<keyword evidence="1" id="KW-0472">Membrane</keyword>
<dbReference type="AlphaFoldDB" id="A0A2N9P809"/>
<keyword evidence="1" id="KW-1133">Transmembrane helix</keyword>
<dbReference type="RefSeq" id="WP_105195443.1">
    <property type="nucleotide sequence ID" value="NZ_OLKH01000059.1"/>
</dbReference>
<gene>
    <name evidence="2" type="ORF">FLACOL_00454</name>
</gene>
<feature type="transmembrane region" description="Helical" evidence="1">
    <location>
        <begin position="58"/>
        <end position="77"/>
    </location>
</feature>
<name>A0A2N9P809_9FLAO</name>
<reference evidence="2 3" key="1">
    <citation type="submission" date="2018-02" db="EMBL/GenBank/DDBJ databases">
        <authorList>
            <person name="Cohen D.B."/>
            <person name="Kent A.D."/>
        </authorList>
    </citation>
    <scope>NUCLEOTIDE SEQUENCE [LARGE SCALE GENOMIC DNA]</scope>
    <source>
        <strain evidence="2">CIP109753</strain>
    </source>
</reference>
<evidence type="ECO:0000313" key="3">
    <source>
        <dbReference type="Proteomes" id="UP000238180"/>
    </source>
</evidence>
<evidence type="ECO:0000313" key="2">
    <source>
        <dbReference type="EMBL" id="SPE76473.1"/>
    </source>
</evidence>
<dbReference type="Proteomes" id="UP000238180">
    <property type="component" value="Unassembled WGS sequence"/>
</dbReference>
<dbReference type="EMBL" id="OLKH01000059">
    <property type="protein sequence ID" value="SPE76473.1"/>
    <property type="molecule type" value="Genomic_DNA"/>
</dbReference>
<keyword evidence="1" id="KW-0812">Transmembrane</keyword>
<accession>A0A2N9P809</accession>